<dbReference type="InterPro" id="IPR013780">
    <property type="entry name" value="Glyco_hydro_b"/>
</dbReference>
<dbReference type="Pfam" id="PF16862">
    <property type="entry name" value="Glyco_hydro_79C"/>
    <property type="match status" value="1"/>
</dbReference>
<name>A0A8H7IU32_9PLEO</name>
<gene>
    <name evidence="2" type="ORF">EKO04_011148</name>
</gene>
<dbReference type="EMBL" id="RZGK01000022">
    <property type="protein sequence ID" value="KAF9690767.1"/>
    <property type="molecule type" value="Genomic_DNA"/>
</dbReference>
<dbReference type="InterPro" id="IPR031728">
    <property type="entry name" value="GlcAase_C"/>
</dbReference>
<evidence type="ECO:0000259" key="1">
    <source>
        <dbReference type="Pfam" id="PF16862"/>
    </source>
</evidence>
<dbReference type="AlphaFoldDB" id="A0A8H7IU32"/>
<feature type="domain" description="Beta-glucuronidase C-terminal" evidence="1">
    <location>
        <begin position="430"/>
        <end position="534"/>
    </location>
</feature>
<dbReference type="InterPro" id="IPR017853">
    <property type="entry name" value="GH"/>
</dbReference>
<keyword evidence="3" id="KW-1185">Reference proteome</keyword>
<dbReference type="Gene3D" id="2.60.40.1180">
    <property type="entry name" value="Golgi alpha-mannosidase II"/>
    <property type="match status" value="1"/>
</dbReference>
<reference evidence="2" key="1">
    <citation type="submission" date="2018-12" db="EMBL/GenBank/DDBJ databases">
        <authorList>
            <person name="Syme R.A."/>
            <person name="Farfan-Caceres L."/>
            <person name="Lichtenzveig J."/>
        </authorList>
    </citation>
    <scope>NUCLEOTIDE SEQUENCE</scope>
    <source>
        <strain evidence="2">Al4</strain>
    </source>
</reference>
<dbReference type="InterPro" id="IPR052974">
    <property type="entry name" value="GH79_Enzymes"/>
</dbReference>
<protein>
    <recommendedName>
        <fullName evidence="1">Beta-glucuronidase C-terminal domain-containing protein</fullName>
    </recommendedName>
</protein>
<dbReference type="Gene3D" id="3.20.20.80">
    <property type="entry name" value="Glycosidases"/>
    <property type="match status" value="1"/>
</dbReference>
<comment type="caution">
    <text evidence="2">The sequence shown here is derived from an EMBL/GenBank/DDBJ whole genome shotgun (WGS) entry which is preliminary data.</text>
</comment>
<evidence type="ECO:0000313" key="2">
    <source>
        <dbReference type="EMBL" id="KAF9690767.1"/>
    </source>
</evidence>
<sequence>MRGRIFEHCSSISNVHKYMSIIPVIDHSTGTMSKITSCVGLCILSTLCLATAGTVQQLLQLNIPDAPPPGTQTLSGSFQGYSIEVASFADMAGNLTTPNKLSYRMLQNLKETSGSAVPIRVGGTTANHEIWVPNQKEAIIQNFATSGAEQPANITWGPRYMESFQVFSKGTKYTVGVTFDSSTKGEDASVSEATEFLQKYREKLICSGTFPVDRNTTTWSINQYVPEWLSRISAIASRVLPKDNQKLFQAGVFVAPGSFSADLSWTAQAAIDFGIASTGLAKTFCTHQYFGAACQPVKPTLAGNVMNRTALTQQMNYHAGASAYSTSKGLSYVIGETNSIACQGLAGASDVFGAAMWSIDYAFYAASLNVSSMYWHMGTGYRYSAWQAPQNGTTTLGPRPLYYGNWFIATALGHSDARVVPIVNTTSLAGYAIYSSKRHRSELKSIVLVNMEVFNSTSTPASQRSSVDFALPEQLGGKRCQGSVRRLTAAGAEVRDGIIFAGRKVGLDGTINGHESKELVARGVVNVKASEAVLVTLG</sequence>
<evidence type="ECO:0000313" key="3">
    <source>
        <dbReference type="Proteomes" id="UP000651452"/>
    </source>
</evidence>
<dbReference type="OrthoDB" id="2831684at2759"/>
<dbReference type="Proteomes" id="UP000651452">
    <property type="component" value="Unassembled WGS sequence"/>
</dbReference>
<dbReference type="PANTHER" id="PTHR36183">
    <property type="entry name" value="BETA-GLUCURONIDASE"/>
    <property type="match status" value="1"/>
</dbReference>
<reference evidence="2" key="2">
    <citation type="submission" date="2020-09" db="EMBL/GenBank/DDBJ databases">
        <title>Reference genome assembly for Australian Ascochyta lentis isolate Al4.</title>
        <authorList>
            <person name="Lee R.C."/>
            <person name="Farfan-Caceres L.M."/>
            <person name="Debler J.W."/>
            <person name="Williams A.H."/>
            <person name="Henares B.M."/>
        </authorList>
    </citation>
    <scope>NUCLEOTIDE SEQUENCE</scope>
    <source>
        <strain evidence="2">Al4</strain>
    </source>
</reference>
<accession>A0A8H7IU32</accession>
<dbReference type="PANTHER" id="PTHR36183:SF2">
    <property type="entry name" value="BETA-GLUCURONIDASE C-TERMINAL DOMAIN-CONTAINING PROTEIN"/>
    <property type="match status" value="1"/>
</dbReference>
<proteinExistence type="predicted"/>
<organism evidence="2 3">
    <name type="scientific">Ascochyta lentis</name>
    <dbReference type="NCBI Taxonomy" id="205686"/>
    <lineage>
        <taxon>Eukaryota</taxon>
        <taxon>Fungi</taxon>
        <taxon>Dikarya</taxon>
        <taxon>Ascomycota</taxon>
        <taxon>Pezizomycotina</taxon>
        <taxon>Dothideomycetes</taxon>
        <taxon>Pleosporomycetidae</taxon>
        <taxon>Pleosporales</taxon>
        <taxon>Pleosporineae</taxon>
        <taxon>Didymellaceae</taxon>
        <taxon>Ascochyta</taxon>
    </lineage>
</organism>
<dbReference type="SUPFAM" id="SSF51445">
    <property type="entry name" value="(Trans)glycosidases"/>
    <property type="match status" value="1"/>
</dbReference>